<comment type="catalytic activity">
    <reaction evidence="8">
        <text>a 1-O-(1Z-alkenyl)-sn-glycero-3-phosphocholine + H2O = a 2,3-saturated aldehyde + sn-glycerol 3-phosphocholine</text>
        <dbReference type="Rhea" id="RHEA:22544"/>
        <dbReference type="ChEBI" id="CHEBI:15377"/>
        <dbReference type="ChEBI" id="CHEBI:16870"/>
        <dbReference type="ChEBI" id="CHEBI:73359"/>
        <dbReference type="ChEBI" id="CHEBI:77287"/>
        <dbReference type="EC" id="3.3.2.2"/>
    </reaction>
</comment>
<comment type="similarity">
    <text evidence="2">Belongs to the TMEM86 family.</text>
</comment>
<feature type="transmembrane region" description="Helical" evidence="9">
    <location>
        <begin position="207"/>
        <end position="228"/>
    </location>
</feature>
<dbReference type="Proteomes" id="UP000036681">
    <property type="component" value="Unplaced"/>
</dbReference>
<feature type="transmembrane region" description="Helical" evidence="9">
    <location>
        <begin position="112"/>
        <end position="132"/>
    </location>
</feature>
<feature type="transmembrane region" description="Helical" evidence="9">
    <location>
        <begin position="82"/>
        <end position="100"/>
    </location>
</feature>
<feature type="transmembrane region" description="Helical" evidence="9">
    <location>
        <begin position="174"/>
        <end position="195"/>
    </location>
</feature>
<sequence length="238" mass="26859">MASPLLACPYFALIALFYRQSDGFIQKYDNSYEYWKTLPVLILSVLCYLIGAGLRGRERAYTALGLLFGAFGDYLICRTEDGLITGATAFGIGHIFYLLTFAHRVRQLHYTLTLFACISGSLIVCGVAPIVADNRINGLIVLTYSFLLSMCLVLSGSLYFHGARNEPPHQLNNLLRFIGFSLFYGSDTMLVLQHIGFRIPFAEKLILLSYFLAQYLIVWATCMTHRICAERHLANRLR</sequence>
<dbReference type="PANTHER" id="PTHR31885">
    <property type="entry name" value="GH04784P"/>
    <property type="match status" value="1"/>
</dbReference>
<evidence type="ECO:0000256" key="4">
    <source>
        <dbReference type="ARBA" id="ARBA00022989"/>
    </source>
</evidence>
<dbReference type="Pfam" id="PF07947">
    <property type="entry name" value="YhhN"/>
    <property type="match status" value="1"/>
</dbReference>
<evidence type="ECO:0000256" key="5">
    <source>
        <dbReference type="ARBA" id="ARBA00023136"/>
    </source>
</evidence>
<dbReference type="AlphaFoldDB" id="A0A0M3IHA6"/>
<evidence type="ECO:0000256" key="2">
    <source>
        <dbReference type="ARBA" id="ARBA00007375"/>
    </source>
</evidence>
<protein>
    <recommendedName>
        <fullName evidence="6">lysoplasmalogenase</fullName>
        <ecNumber evidence="6">3.3.2.2</ecNumber>
    </recommendedName>
</protein>
<name>A0A0M3IHA6_ASCLU</name>
<organism evidence="10 11">
    <name type="scientific">Ascaris lumbricoides</name>
    <name type="common">Giant roundworm</name>
    <dbReference type="NCBI Taxonomy" id="6252"/>
    <lineage>
        <taxon>Eukaryota</taxon>
        <taxon>Metazoa</taxon>
        <taxon>Ecdysozoa</taxon>
        <taxon>Nematoda</taxon>
        <taxon>Chromadorea</taxon>
        <taxon>Rhabditida</taxon>
        <taxon>Spirurina</taxon>
        <taxon>Ascaridomorpha</taxon>
        <taxon>Ascaridoidea</taxon>
        <taxon>Ascarididae</taxon>
        <taxon>Ascaris</taxon>
    </lineage>
</organism>
<feature type="transmembrane region" description="Helical" evidence="9">
    <location>
        <begin position="61"/>
        <end position="76"/>
    </location>
</feature>
<dbReference type="WBParaSite" id="ALUE_0001777701-mRNA-1">
    <property type="protein sequence ID" value="ALUE_0001777701-mRNA-1"/>
    <property type="gene ID" value="ALUE_0001777701"/>
</dbReference>
<comment type="catalytic activity">
    <reaction evidence="7">
        <text>a 1-O-(1Z-alkenyl)-sn-glycero-3-phosphoethanolamine + H2O = a 2,3-saturated aldehyde + sn-glycero-3-phosphoethanolamine</text>
        <dbReference type="Rhea" id="RHEA:16905"/>
        <dbReference type="ChEBI" id="CHEBI:15377"/>
        <dbReference type="ChEBI" id="CHEBI:73359"/>
        <dbReference type="ChEBI" id="CHEBI:77288"/>
        <dbReference type="ChEBI" id="CHEBI:143890"/>
        <dbReference type="EC" id="3.3.2.2"/>
    </reaction>
</comment>
<evidence type="ECO:0000256" key="7">
    <source>
        <dbReference type="ARBA" id="ARBA00049458"/>
    </source>
</evidence>
<evidence type="ECO:0000313" key="11">
    <source>
        <dbReference type="WBParaSite" id="ALUE_0001777701-mRNA-1"/>
    </source>
</evidence>
<evidence type="ECO:0000313" key="10">
    <source>
        <dbReference type="Proteomes" id="UP000036681"/>
    </source>
</evidence>
<keyword evidence="5 9" id="KW-0472">Membrane</keyword>
<dbReference type="EC" id="3.3.2.2" evidence="6"/>
<evidence type="ECO:0000256" key="6">
    <source>
        <dbReference type="ARBA" id="ARBA00035673"/>
    </source>
</evidence>
<dbReference type="GO" id="GO:0047408">
    <property type="term" value="F:alkenylglycerophosphocholine hydrolase activity"/>
    <property type="evidence" value="ECO:0007669"/>
    <property type="project" value="UniProtKB-EC"/>
</dbReference>
<proteinExistence type="inferred from homology"/>
<evidence type="ECO:0000256" key="8">
    <source>
        <dbReference type="ARBA" id="ARBA00049560"/>
    </source>
</evidence>
<keyword evidence="4 9" id="KW-1133">Transmembrane helix</keyword>
<evidence type="ECO:0000256" key="1">
    <source>
        <dbReference type="ARBA" id="ARBA00004141"/>
    </source>
</evidence>
<dbReference type="PANTHER" id="PTHR31885:SF6">
    <property type="entry name" value="GH04784P"/>
    <property type="match status" value="1"/>
</dbReference>
<comment type="subcellular location">
    <subcellularLocation>
        <location evidence="1">Membrane</location>
        <topology evidence="1">Multi-pass membrane protein</topology>
    </subcellularLocation>
</comment>
<evidence type="ECO:0000256" key="3">
    <source>
        <dbReference type="ARBA" id="ARBA00022692"/>
    </source>
</evidence>
<dbReference type="InterPro" id="IPR012506">
    <property type="entry name" value="TMEM86B-like"/>
</dbReference>
<feature type="transmembrane region" description="Helical" evidence="9">
    <location>
        <begin position="138"/>
        <end position="162"/>
    </location>
</feature>
<keyword evidence="10" id="KW-1185">Reference proteome</keyword>
<accession>A0A0M3IHA6</accession>
<feature type="transmembrane region" description="Helical" evidence="9">
    <location>
        <begin position="37"/>
        <end position="54"/>
    </location>
</feature>
<reference evidence="11" key="1">
    <citation type="submission" date="2017-02" db="UniProtKB">
        <authorList>
            <consortium name="WormBaseParasite"/>
        </authorList>
    </citation>
    <scope>IDENTIFICATION</scope>
</reference>
<evidence type="ECO:0000256" key="9">
    <source>
        <dbReference type="SAM" id="Phobius"/>
    </source>
</evidence>
<dbReference type="GO" id="GO:0016020">
    <property type="term" value="C:membrane"/>
    <property type="evidence" value="ECO:0007669"/>
    <property type="project" value="UniProtKB-SubCell"/>
</dbReference>
<keyword evidence="3 9" id="KW-0812">Transmembrane</keyword>